<dbReference type="RefSeq" id="WP_258788113.1">
    <property type="nucleotide sequence ID" value="NZ_JANUGQ010000011.1"/>
</dbReference>
<reference evidence="1" key="1">
    <citation type="submission" date="2022-08" db="EMBL/GenBank/DDBJ databases">
        <authorList>
            <person name="Somphong A."/>
            <person name="Phongsopitanun W."/>
        </authorList>
    </citation>
    <scope>NUCLEOTIDE SEQUENCE</scope>
    <source>
        <strain evidence="1">LP05-1</strain>
    </source>
</reference>
<keyword evidence="2" id="KW-1185">Reference proteome</keyword>
<evidence type="ECO:0000313" key="2">
    <source>
        <dbReference type="Proteomes" id="UP001431313"/>
    </source>
</evidence>
<gene>
    <name evidence="1" type="ORF">NX801_14505</name>
</gene>
<dbReference type="Proteomes" id="UP001431313">
    <property type="component" value="Unassembled WGS sequence"/>
</dbReference>
<comment type="caution">
    <text evidence="1">The sequence shown here is derived from an EMBL/GenBank/DDBJ whole genome shotgun (WGS) entry which is preliminary data.</text>
</comment>
<accession>A0ABT2CHG0</accession>
<evidence type="ECO:0000313" key="1">
    <source>
        <dbReference type="EMBL" id="MCS0636848.1"/>
    </source>
</evidence>
<protein>
    <submittedName>
        <fullName evidence="1">Uncharacterized protein</fullName>
    </submittedName>
</protein>
<name>A0ABT2CHG0_9ACTN</name>
<sequence length="85" mass="9239">MSRYRVRYAGEAEITRARMSPAFRARFEAAMATTLARDPYGHGSSPSDSPKEKNRRLATVAGAIVRYYVAGPPVLVATAVKSIHG</sequence>
<dbReference type="EMBL" id="JANUGQ010000011">
    <property type="protein sequence ID" value="MCS0636848.1"/>
    <property type="molecule type" value="Genomic_DNA"/>
</dbReference>
<organism evidence="1 2">
    <name type="scientific">Streptomyces pyxinae</name>
    <dbReference type="NCBI Taxonomy" id="2970734"/>
    <lineage>
        <taxon>Bacteria</taxon>
        <taxon>Bacillati</taxon>
        <taxon>Actinomycetota</taxon>
        <taxon>Actinomycetes</taxon>
        <taxon>Kitasatosporales</taxon>
        <taxon>Streptomycetaceae</taxon>
        <taxon>Streptomyces</taxon>
    </lineage>
</organism>
<proteinExistence type="predicted"/>